<dbReference type="InParanoid" id="H3D256"/>
<feature type="compositionally biased region" description="Basic and acidic residues" evidence="1">
    <location>
        <begin position="203"/>
        <end position="219"/>
    </location>
</feature>
<feature type="compositionally biased region" description="Basic and acidic residues" evidence="1">
    <location>
        <begin position="186"/>
        <end position="196"/>
    </location>
</feature>
<reference evidence="2" key="2">
    <citation type="submission" date="2025-08" db="UniProtKB">
        <authorList>
            <consortium name="Ensembl"/>
        </authorList>
    </citation>
    <scope>IDENTIFICATION</scope>
</reference>
<organism evidence="2 3">
    <name type="scientific">Tetraodon nigroviridis</name>
    <name type="common">Spotted green pufferfish</name>
    <name type="synonym">Chelonodon nigroviridis</name>
    <dbReference type="NCBI Taxonomy" id="99883"/>
    <lineage>
        <taxon>Eukaryota</taxon>
        <taxon>Metazoa</taxon>
        <taxon>Chordata</taxon>
        <taxon>Craniata</taxon>
        <taxon>Vertebrata</taxon>
        <taxon>Euteleostomi</taxon>
        <taxon>Actinopterygii</taxon>
        <taxon>Neopterygii</taxon>
        <taxon>Teleostei</taxon>
        <taxon>Neoteleostei</taxon>
        <taxon>Acanthomorphata</taxon>
        <taxon>Eupercaria</taxon>
        <taxon>Tetraodontiformes</taxon>
        <taxon>Tetradontoidea</taxon>
        <taxon>Tetraodontidae</taxon>
        <taxon>Tetraodon</taxon>
    </lineage>
</organism>
<dbReference type="AlphaFoldDB" id="H3D256"/>
<dbReference type="Proteomes" id="UP000007303">
    <property type="component" value="Unassembled WGS sequence"/>
</dbReference>
<feature type="region of interest" description="Disordered" evidence="1">
    <location>
        <begin position="180"/>
        <end position="219"/>
    </location>
</feature>
<proteinExistence type="predicted"/>
<dbReference type="Ensembl" id="ENSTNIT00000014793.1">
    <property type="protein sequence ID" value="ENSTNIP00000014594.1"/>
    <property type="gene ID" value="ENSTNIG00000011642.1"/>
</dbReference>
<dbReference type="HOGENOM" id="CLU_1261164_0_0_1"/>
<protein>
    <submittedName>
        <fullName evidence="2">Uncharacterized protein</fullName>
    </submittedName>
</protein>
<reference evidence="2" key="3">
    <citation type="submission" date="2025-09" db="UniProtKB">
        <authorList>
            <consortium name="Ensembl"/>
        </authorList>
    </citation>
    <scope>IDENTIFICATION</scope>
</reference>
<evidence type="ECO:0000313" key="2">
    <source>
        <dbReference type="Ensembl" id="ENSTNIP00000014594.1"/>
    </source>
</evidence>
<evidence type="ECO:0000256" key="1">
    <source>
        <dbReference type="SAM" id="MobiDB-lite"/>
    </source>
</evidence>
<name>H3D256_TETNG</name>
<reference evidence="3" key="1">
    <citation type="journal article" date="2004" name="Nature">
        <title>Genome duplication in the teleost fish Tetraodon nigroviridis reveals the early vertebrate proto-karyotype.</title>
        <authorList>
            <person name="Jaillon O."/>
            <person name="Aury J.-M."/>
            <person name="Brunet F."/>
            <person name="Petit J.-L."/>
            <person name="Stange-Thomann N."/>
            <person name="Mauceli E."/>
            <person name="Bouneau L."/>
            <person name="Fischer C."/>
            <person name="Ozouf-Costaz C."/>
            <person name="Bernot A."/>
            <person name="Nicaud S."/>
            <person name="Jaffe D."/>
            <person name="Fisher S."/>
            <person name="Lutfalla G."/>
            <person name="Dossat C."/>
            <person name="Segurens B."/>
            <person name="Dasilva C."/>
            <person name="Salanoubat M."/>
            <person name="Levy M."/>
            <person name="Boudet N."/>
            <person name="Castellano S."/>
            <person name="Anthouard V."/>
            <person name="Jubin C."/>
            <person name="Castelli V."/>
            <person name="Katinka M."/>
            <person name="Vacherie B."/>
            <person name="Biemont C."/>
            <person name="Skalli Z."/>
            <person name="Cattolico L."/>
            <person name="Poulain J."/>
            <person name="De Berardinis V."/>
            <person name="Cruaud C."/>
            <person name="Duprat S."/>
            <person name="Brottier P."/>
            <person name="Coutanceau J.-P."/>
            <person name="Gouzy J."/>
            <person name="Parra G."/>
            <person name="Lardier G."/>
            <person name="Chapple C."/>
            <person name="McKernan K.J."/>
            <person name="McEwan P."/>
            <person name="Bosak S."/>
            <person name="Kellis M."/>
            <person name="Volff J.-N."/>
            <person name="Guigo R."/>
            <person name="Zody M.C."/>
            <person name="Mesirov J."/>
            <person name="Lindblad-Toh K."/>
            <person name="Birren B."/>
            <person name="Nusbaum C."/>
            <person name="Kahn D."/>
            <person name="Robinson-Rechavi M."/>
            <person name="Laudet V."/>
            <person name="Schachter V."/>
            <person name="Quetier F."/>
            <person name="Saurin W."/>
            <person name="Scarpelli C."/>
            <person name="Wincker P."/>
            <person name="Lander E.S."/>
            <person name="Weissenbach J."/>
            <person name="Roest Crollius H."/>
        </authorList>
    </citation>
    <scope>NUCLEOTIDE SEQUENCE [LARGE SCALE GENOMIC DNA]</scope>
</reference>
<sequence>MSSAPSAPALSAVLRCRGNIWRRNSPSKPPLSAAHSPATAASAWEAASRRERVVTGTTTPAVFESLRGAFRGPRNNRVSVPERRPAEARRAASAAPNARGLARTLRYGWFCTFPRLDPLSALVFRLSARCSRGTQPVAETVPFWVLRSACVTLSRLVSELVSRSFLALLRRSSLGNVTPPRPLAAKLRDASLKDRPPGIISNSEDKQDSGLKVTDEGAD</sequence>
<evidence type="ECO:0000313" key="3">
    <source>
        <dbReference type="Proteomes" id="UP000007303"/>
    </source>
</evidence>
<keyword evidence="3" id="KW-1185">Reference proteome</keyword>
<accession>H3D256</accession>